<evidence type="ECO:0000256" key="1">
    <source>
        <dbReference type="SAM" id="MobiDB-lite"/>
    </source>
</evidence>
<feature type="region of interest" description="Disordered" evidence="1">
    <location>
        <begin position="1"/>
        <end position="42"/>
    </location>
</feature>
<dbReference type="EMBL" id="OBQK01000001">
    <property type="protein sequence ID" value="SOC52084.1"/>
    <property type="molecule type" value="Genomic_DNA"/>
</dbReference>
<sequence length="216" mass="23387">MTTITMPPEGFLMPDFGDRHRAAGSTSRASSPDAAPGEAFAPAGDAAYRGPRKMAFICSKGNLDMAYPALIMGNAALGEGVEVHIFFTFWGMDMINTRTNDRLKFTLAGNTAMHMPDLGRVRPGLEHLSMPQAMGNLPGMTQFATRMMKKQLEELEIPTVPDFLDLLAASGAHLYACRLSYDMMKVIEADLHPAVEGVISASDFIEIADGAQVIFV</sequence>
<gene>
    <name evidence="2" type="ORF">SAMN05421879_101408</name>
</gene>
<dbReference type="InterPro" id="IPR032836">
    <property type="entry name" value="DsrE2-like"/>
</dbReference>
<dbReference type="RefSeq" id="WP_244903640.1">
    <property type="nucleotide sequence ID" value="NZ_OBQK01000001.1"/>
</dbReference>
<keyword evidence="3" id="KW-1185">Reference proteome</keyword>
<dbReference type="AlphaFoldDB" id="A0A285VDC5"/>
<dbReference type="InterPro" id="IPR027396">
    <property type="entry name" value="DsrEFH-like"/>
</dbReference>
<dbReference type="PANTHER" id="PTHR34655">
    <property type="entry name" value="CONSERVED WITHIN P. AEROPHILUM"/>
    <property type="match status" value="1"/>
</dbReference>
<organism evidence="2 3">
    <name type="scientific">Ornithinimicrobium cerasi</name>
    <dbReference type="NCBI Taxonomy" id="2248773"/>
    <lineage>
        <taxon>Bacteria</taxon>
        <taxon>Bacillati</taxon>
        <taxon>Actinomycetota</taxon>
        <taxon>Actinomycetes</taxon>
        <taxon>Micrococcales</taxon>
        <taxon>Ornithinimicrobiaceae</taxon>
        <taxon>Ornithinimicrobium</taxon>
    </lineage>
</organism>
<proteinExistence type="predicted"/>
<dbReference type="SUPFAM" id="SSF75169">
    <property type="entry name" value="DsrEFH-like"/>
    <property type="match status" value="1"/>
</dbReference>
<evidence type="ECO:0000313" key="3">
    <source>
        <dbReference type="Proteomes" id="UP000219688"/>
    </source>
</evidence>
<evidence type="ECO:0000313" key="2">
    <source>
        <dbReference type="EMBL" id="SOC52084.1"/>
    </source>
</evidence>
<accession>A0A285VDC5</accession>
<dbReference type="Gene3D" id="3.40.1260.10">
    <property type="entry name" value="DsrEFH-like"/>
    <property type="match status" value="1"/>
</dbReference>
<dbReference type="Proteomes" id="UP000219688">
    <property type="component" value="Unassembled WGS sequence"/>
</dbReference>
<reference evidence="3" key="1">
    <citation type="submission" date="2017-08" db="EMBL/GenBank/DDBJ databases">
        <authorList>
            <person name="Varghese N."/>
            <person name="Submissions S."/>
        </authorList>
    </citation>
    <scope>NUCLEOTIDE SEQUENCE [LARGE SCALE GENOMIC DNA]</scope>
    <source>
        <strain evidence="3">USBA17B2</strain>
    </source>
</reference>
<name>A0A285VDC5_9MICO</name>
<dbReference type="PANTHER" id="PTHR34655:SF2">
    <property type="entry name" value="PEROXIREDOXIN FAMILY PROTEIN"/>
    <property type="match status" value="1"/>
</dbReference>
<protein>
    <submittedName>
        <fullName evidence="2">Peroxiredoxin family protein</fullName>
    </submittedName>
</protein>
<dbReference type="Pfam" id="PF13686">
    <property type="entry name" value="DrsE_2"/>
    <property type="match status" value="1"/>
</dbReference>
<dbReference type="STRING" id="1122622.GCA_000421185_01830"/>